<accession>E4PNU5</accession>
<evidence type="ECO:0000256" key="6">
    <source>
        <dbReference type="ARBA" id="ARBA00022801"/>
    </source>
</evidence>
<dbReference type="Proteomes" id="UP000007077">
    <property type="component" value="Chromosome"/>
</dbReference>
<comment type="pathway">
    <text evidence="2 12">Amino-acid biosynthesis; L-histidine biosynthesis; L-histidine from 5-phospho-alpha-D-ribose 1-diphosphate: step 5/9.</text>
</comment>
<dbReference type="HOGENOM" id="CLU_071837_2_0_6"/>
<evidence type="ECO:0000259" key="14">
    <source>
        <dbReference type="Pfam" id="PF00117"/>
    </source>
</evidence>
<dbReference type="GO" id="GO:0000105">
    <property type="term" value="P:L-histidine biosynthetic process"/>
    <property type="evidence" value="ECO:0007669"/>
    <property type="project" value="UniProtKB-UniRule"/>
</dbReference>
<gene>
    <name evidence="12 15" type="primary">hisH</name>
    <name evidence="15" type="ordered locus">HP15_3011</name>
</gene>
<dbReference type="PATRIC" id="fig|225937.3.peg.3038"/>
<feature type="domain" description="Glutamine amidotransferase" evidence="14">
    <location>
        <begin position="18"/>
        <end position="218"/>
    </location>
</feature>
<dbReference type="Gene3D" id="3.40.50.880">
    <property type="match status" value="1"/>
</dbReference>
<keyword evidence="4 12" id="KW-0963">Cytoplasm</keyword>
<dbReference type="EC" id="4.3.2.10" evidence="12"/>
<dbReference type="FunFam" id="3.40.50.880:FF:000023">
    <property type="entry name" value="Imidazole glycerol phosphate synthase subunit HisH"/>
    <property type="match status" value="1"/>
</dbReference>
<dbReference type="GO" id="GO:0000107">
    <property type="term" value="F:imidazoleglycerol-phosphate synthase activity"/>
    <property type="evidence" value="ECO:0007669"/>
    <property type="project" value="UniProtKB-UniRule"/>
</dbReference>
<comment type="subunit">
    <text evidence="3 12">Heterodimer of HisH and HisF.</text>
</comment>
<sequence length="225" mass="25036">MFDRSIKDTATTMKTVAIIDYGMGNLHSAKKAVEHVAPDTTVLVTDNAEKIREADRVILPGVGAIRDCMAEMHRLGVVDLVREVSQDRPFLGICVGMQALMSRSEENGGVDCIGLFPSQVRYFGDHLTENGERLKVPHMGWNQVQQTIDHPLWHNIPEGDRFYFVHSFYAEAEGNADMAGRTRYGVDLAAAVARDNIFAVQFHPEKSARAGLQLLENFTNWTGTC</sequence>
<dbReference type="eggNOG" id="COG0118">
    <property type="taxonomic scope" value="Bacteria"/>
</dbReference>
<dbReference type="KEGG" id="mad:HP15_3011"/>
<dbReference type="PROSITE" id="PS51273">
    <property type="entry name" value="GATASE_TYPE_1"/>
    <property type="match status" value="1"/>
</dbReference>
<dbReference type="GO" id="GO:0005737">
    <property type="term" value="C:cytoplasm"/>
    <property type="evidence" value="ECO:0007669"/>
    <property type="project" value="UniProtKB-SubCell"/>
</dbReference>
<dbReference type="UniPathway" id="UPA00031">
    <property type="reaction ID" value="UER00010"/>
</dbReference>
<dbReference type="EMBL" id="CP001978">
    <property type="protein sequence ID" value="ADP98775.1"/>
    <property type="molecule type" value="Genomic_DNA"/>
</dbReference>
<protein>
    <recommendedName>
        <fullName evidence="12">Imidazole glycerol phosphate synthase subunit HisH</fullName>
        <ecNumber evidence="12">4.3.2.10</ecNumber>
    </recommendedName>
    <alternativeName>
        <fullName evidence="12">IGP synthase glutaminase subunit</fullName>
        <ecNumber evidence="12">3.5.1.2</ecNumber>
    </alternativeName>
    <alternativeName>
        <fullName evidence="12">IGP synthase subunit HisH</fullName>
    </alternativeName>
    <alternativeName>
        <fullName evidence="12">ImGP synthase subunit HisH</fullName>
        <shortName evidence="12">IGPS subunit HisH</shortName>
    </alternativeName>
</protein>
<comment type="subcellular location">
    <subcellularLocation>
        <location evidence="1 12">Cytoplasm</location>
    </subcellularLocation>
</comment>
<comment type="catalytic activity">
    <reaction evidence="11 12">
        <text>L-glutamine + H2O = L-glutamate + NH4(+)</text>
        <dbReference type="Rhea" id="RHEA:15889"/>
        <dbReference type="ChEBI" id="CHEBI:15377"/>
        <dbReference type="ChEBI" id="CHEBI:28938"/>
        <dbReference type="ChEBI" id="CHEBI:29985"/>
        <dbReference type="ChEBI" id="CHEBI:58359"/>
        <dbReference type="EC" id="3.5.1.2"/>
    </reaction>
</comment>
<evidence type="ECO:0000313" key="16">
    <source>
        <dbReference type="Proteomes" id="UP000007077"/>
    </source>
</evidence>
<keyword evidence="8 12" id="KW-0368">Histidine biosynthesis</keyword>
<evidence type="ECO:0000256" key="10">
    <source>
        <dbReference type="ARBA" id="ARBA00047838"/>
    </source>
</evidence>
<evidence type="ECO:0000256" key="11">
    <source>
        <dbReference type="ARBA" id="ARBA00049534"/>
    </source>
</evidence>
<comment type="function">
    <text evidence="12">IGPS catalyzes the conversion of PRFAR and glutamine to IGP, AICAR and glutamate. The HisH subunit catalyzes the hydrolysis of glutamine to glutamate and ammonia as part of the synthesis of IGP and AICAR. The resulting ammonia molecule is channeled to the active site of HisF.</text>
</comment>
<keyword evidence="15" id="KW-0808">Transferase</keyword>
<dbReference type="NCBIfam" id="TIGR01855">
    <property type="entry name" value="IMP_synth_hisH"/>
    <property type="match status" value="1"/>
</dbReference>
<dbReference type="AlphaFoldDB" id="E4PNU5"/>
<dbReference type="InterPro" id="IPR029062">
    <property type="entry name" value="Class_I_gatase-like"/>
</dbReference>
<organism evidence="15 16">
    <name type="scientific">Marinobacter adhaerens (strain DSM 23420 / HP15)</name>
    <dbReference type="NCBI Taxonomy" id="225937"/>
    <lineage>
        <taxon>Bacteria</taxon>
        <taxon>Pseudomonadati</taxon>
        <taxon>Pseudomonadota</taxon>
        <taxon>Gammaproteobacteria</taxon>
        <taxon>Pseudomonadales</taxon>
        <taxon>Marinobacteraceae</taxon>
        <taxon>Marinobacter</taxon>
    </lineage>
</organism>
<keyword evidence="7 12" id="KW-0315">Glutamine amidotransferase</keyword>
<reference evidence="15 16" key="1">
    <citation type="journal article" date="2010" name="Stand. Genomic Sci.">
        <title>Complete genome sequence of Marinobacter adhaerens type strain (HP15), a diatom-interacting marine microorganism.</title>
        <authorList>
            <person name="Gardes A."/>
            <person name="Kaeppel E."/>
            <person name="Shehzad A."/>
            <person name="Seebah S."/>
            <person name="Teeling H."/>
            <person name="Yarza P."/>
            <person name="Glockner F.O."/>
            <person name="Grossart H.P."/>
            <person name="Ullrich M.S."/>
        </authorList>
    </citation>
    <scope>NUCLEOTIDE SEQUENCE [LARGE SCALE GENOMIC DNA]</scope>
    <source>
        <strain evidence="16">DSM 23420 / HP15</strain>
    </source>
</reference>
<evidence type="ECO:0000256" key="4">
    <source>
        <dbReference type="ARBA" id="ARBA00022490"/>
    </source>
</evidence>
<evidence type="ECO:0000256" key="1">
    <source>
        <dbReference type="ARBA" id="ARBA00004496"/>
    </source>
</evidence>
<comment type="catalytic activity">
    <reaction evidence="10 12">
        <text>5-[(5-phospho-1-deoxy-D-ribulos-1-ylimino)methylamino]-1-(5-phospho-beta-D-ribosyl)imidazole-4-carboxamide + L-glutamine = D-erythro-1-(imidazol-4-yl)glycerol 3-phosphate + 5-amino-1-(5-phospho-beta-D-ribosyl)imidazole-4-carboxamide + L-glutamate + H(+)</text>
        <dbReference type="Rhea" id="RHEA:24793"/>
        <dbReference type="ChEBI" id="CHEBI:15378"/>
        <dbReference type="ChEBI" id="CHEBI:29985"/>
        <dbReference type="ChEBI" id="CHEBI:58278"/>
        <dbReference type="ChEBI" id="CHEBI:58359"/>
        <dbReference type="ChEBI" id="CHEBI:58475"/>
        <dbReference type="ChEBI" id="CHEBI:58525"/>
        <dbReference type="EC" id="4.3.2.10"/>
    </reaction>
</comment>
<dbReference type="STRING" id="225937.HP15_3011"/>
<evidence type="ECO:0000256" key="8">
    <source>
        <dbReference type="ARBA" id="ARBA00023102"/>
    </source>
</evidence>
<evidence type="ECO:0000256" key="2">
    <source>
        <dbReference type="ARBA" id="ARBA00005091"/>
    </source>
</evidence>
<dbReference type="SUPFAM" id="SSF52317">
    <property type="entry name" value="Class I glutamine amidotransferase-like"/>
    <property type="match status" value="1"/>
</dbReference>
<evidence type="ECO:0000313" key="15">
    <source>
        <dbReference type="EMBL" id="ADP98775.1"/>
    </source>
</evidence>
<evidence type="ECO:0000256" key="12">
    <source>
        <dbReference type="HAMAP-Rule" id="MF_00278"/>
    </source>
</evidence>
<dbReference type="Pfam" id="PF00117">
    <property type="entry name" value="GATase"/>
    <property type="match status" value="1"/>
</dbReference>
<evidence type="ECO:0000256" key="3">
    <source>
        <dbReference type="ARBA" id="ARBA00011152"/>
    </source>
</evidence>
<dbReference type="InterPro" id="IPR010139">
    <property type="entry name" value="Imidazole-glycPsynth_HisH"/>
</dbReference>
<feature type="active site" evidence="12 13">
    <location>
        <position position="205"/>
    </location>
</feature>
<dbReference type="PIRSF" id="PIRSF000495">
    <property type="entry name" value="Amidotransf_hisH"/>
    <property type="match status" value="1"/>
</dbReference>
<keyword evidence="5 12" id="KW-0028">Amino-acid biosynthesis</keyword>
<keyword evidence="9 12" id="KW-0456">Lyase</keyword>
<dbReference type="GO" id="GO:0016829">
    <property type="term" value="F:lyase activity"/>
    <property type="evidence" value="ECO:0007669"/>
    <property type="project" value="UniProtKB-KW"/>
</dbReference>
<proteinExistence type="inferred from homology"/>
<evidence type="ECO:0000256" key="5">
    <source>
        <dbReference type="ARBA" id="ARBA00022605"/>
    </source>
</evidence>
<dbReference type="InterPro" id="IPR017926">
    <property type="entry name" value="GATASE"/>
</dbReference>
<evidence type="ECO:0000256" key="13">
    <source>
        <dbReference type="PIRSR" id="PIRSR000495-1"/>
    </source>
</evidence>
<dbReference type="EC" id="3.5.1.2" evidence="12"/>
<name>E4PNU5_MARAH</name>
<dbReference type="PANTHER" id="PTHR42701:SF2">
    <property type="entry name" value="IMIDAZOLE GLYCEROL PHOSPHATE SYNTHASE SUBUNIT HISH 1"/>
    <property type="match status" value="1"/>
</dbReference>
<feature type="active site" description="Nucleophile" evidence="12 13">
    <location>
        <position position="94"/>
    </location>
</feature>
<evidence type="ECO:0000256" key="9">
    <source>
        <dbReference type="ARBA" id="ARBA00023239"/>
    </source>
</evidence>
<keyword evidence="15" id="KW-0328">Glycosyltransferase</keyword>
<dbReference type="GO" id="GO:0004359">
    <property type="term" value="F:glutaminase activity"/>
    <property type="evidence" value="ECO:0007669"/>
    <property type="project" value="UniProtKB-EC"/>
</dbReference>
<evidence type="ECO:0000256" key="7">
    <source>
        <dbReference type="ARBA" id="ARBA00022962"/>
    </source>
</evidence>
<keyword evidence="6 12" id="KW-0378">Hydrolase</keyword>
<dbReference type="HAMAP" id="MF_00278">
    <property type="entry name" value="HisH"/>
    <property type="match status" value="1"/>
</dbReference>
<dbReference type="CDD" id="cd01748">
    <property type="entry name" value="GATase1_IGP_Synthase"/>
    <property type="match status" value="1"/>
</dbReference>
<reference evidence="16" key="2">
    <citation type="submission" date="2010-02" db="EMBL/GenBank/DDBJ databases">
        <title>Complete genome sequence of Marinobacter adhaerens type strain (HP15).</title>
        <authorList>
            <person name="Gaerdes A.A.M."/>
            <person name="Kaeppel E."/>
            <person name="Shezad A."/>
            <person name="Seebah S."/>
            <person name="Teeling H."/>
            <person name="Yarza P."/>
            <person name="Gloeckner F.O."/>
            <person name="Ullrich M.S."/>
        </authorList>
    </citation>
    <scope>NUCLEOTIDE SEQUENCE [LARGE SCALE GENOMIC DNA]</scope>
    <source>
        <strain evidence="16">DSM 23420 / HP15</strain>
    </source>
</reference>
<feature type="active site" evidence="12 13">
    <location>
        <position position="203"/>
    </location>
</feature>
<dbReference type="PANTHER" id="PTHR42701">
    <property type="entry name" value="IMIDAZOLE GLYCEROL PHOSPHATE SYNTHASE SUBUNIT HISH"/>
    <property type="match status" value="1"/>
</dbReference>